<keyword evidence="5" id="KW-1185">Reference proteome</keyword>
<evidence type="ECO:0000259" key="3">
    <source>
        <dbReference type="Pfam" id="PF03457"/>
    </source>
</evidence>
<dbReference type="Gene3D" id="6.10.140.530">
    <property type="match status" value="3"/>
</dbReference>
<sequence>MSLPVPVSDAGTGSVDVLDMYYRDMGAELECLRERERSHEATMQHEREGYESRVSSLSQTLSEARARIDSLLQKASESDDAWDVRQQQMQAHIDELKTKLSLARAAASKRTKKRERETRGERLGKRERRKERGPEGPRPPQSKRATPKGPKDKWHGMYARLRQYLGTHETWPKDSQGTLCRWLTFQRASYRRGELDSDRVAALEDIGMDWEPTKTESQWKESLQELQAYVDLHGTVPEARKKRGGDREAAGEETDDYEARLFDWIEDQKDRQRQGDLSKSQKEALERLGVEFETLRLKVKSRVVNWETRMDELRDYLSVHKTWPPKREVALFRWVDRQRCNRRAGKLKPDRVSALEQLGIEWDPRVRILTESKNGFKPKKRQ</sequence>
<dbReference type="InterPro" id="IPR005114">
    <property type="entry name" value="Helicase_assoc"/>
</dbReference>
<gene>
    <name evidence="4" type="ORF">KIPB_008466</name>
</gene>
<dbReference type="Proteomes" id="UP000265618">
    <property type="component" value="Unassembled WGS sequence"/>
</dbReference>
<feature type="compositionally biased region" description="Basic and acidic residues" evidence="2">
    <location>
        <begin position="114"/>
        <end position="135"/>
    </location>
</feature>
<feature type="domain" description="Helicase-associated" evidence="3">
    <location>
        <begin position="152"/>
        <end position="208"/>
    </location>
</feature>
<dbReference type="Pfam" id="PF03457">
    <property type="entry name" value="HA"/>
    <property type="match status" value="3"/>
</dbReference>
<dbReference type="AlphaFoldDB" id="A0A9K3D1Y7"/>
<protein>
    <recommendedName>
        <fullName evidence="3">Helicase-associated domain-containing protein</fullName>
    </recommendedName>
</protein>
<feature type="domain" description="Helicase-associated" evidence="3">
    <location>
        <begin position="216"/>
        <end position="290"/>
    </location>
</feature>
<feature type="region of interest" description="Disordered" evidence="2">
    <location>
        <begin position="102"/>
        <end position="155"/>
    </location>
</feature>
<comment type="caution">
    <text evidence="4">The sequence shown here is derived from an EMBL/GenBank/DDBJ whole genome shotgun (WGS) entry which is preliminary data.</text>
</comment>
<evidence type="ECO:0000256" key="1">
    <source>
        <dbReference type="SAM" id="Coils"/>
    </source>
</evidence>
<organism evidence="4 5">
    <name type="scientific">Kipferlia bialata</name>
    <dbReference type="NCBI Taxonomy" id="797122"/>
    <lineage>
        <taxon>Eukaryota</taxon>
        <taxon>Metamonada</taxon>
        <taxon>Carpediemonas-like organisms</taxon>
        <taxon>Kipferlia</taxon>
    </lineage>
</organism>
<dbReference type="EMBL" id="BDIP01002631">
    <property type="protein sequence ID" value="GIQ86586.1"/>
    <property type="molecule type" value="Genomic_DNA"/>
</dbReference>
<name>A0A9K3D1Y7_9EUKA</name>
<dbReference type="OrthoDB" id="48392at2759"/>
<feature type="domain" description="Helicase-associated" evidence="3">
    <location>
        <begin position="305"/>
        <end position="359"/>
    </location>
</feature>
<evidence type="ECO:0000313" key="5">
    <source>
        <dbReference type="Proteomes" id="UP000265618"/>
    </source>
</evidence>
<reference evidence="4 5" key="1">
    <citation type="journal article" date="2018" name="PLoS ONE">
        <title>The draft genome of Kipferlia bialata reveals reductive genome evolution in fornicate parasites.</title>
        <authorList>
            <person name="Tanifuji G."/>
            <person name="Takabayashi S."/>
            <person name="Kume K."/>
            <person name="Takagi M."/>
            <person name="Nakayama T."/>
            <person name="Kamikawa R."/>
            <person name="Inagaki Y."/>
            <person name="Hashimoto T."/>
        </authorList>
    </citation>
    <scope>NUCLEOTIDE SEQUENCE [LARGE SCALE GENOMIC DNA]</scope>
    <source>
        <strain evidence="4">NY0173</strain>
    </source>
</reference>
<evidence type="ECO:0000256" key="2">
    <source>
        <dbReference type="SAM" id="MobiDB-lite"/>
    </source>
</evidence>
<dbReference type="PANTHER" id="PTHR33418">
    <property type="entry name" value="HELICASE-ASSOCIATED"/>
    <property type="match status" value="1"/>
</dbReference>
<dbReference type="PANTHER" id="PTHR33418:SF1">
    <property type="entry name" value="HELICASE-ASSOCIATED DOMAIN-CONTAINING PROTEIN"/>
    <property type="match status" value="1"/>
</dbReference>
<feature type="coiled-coil region" evidence="1">
    <location>
        <begin position="47"/>
        <end position="74"/>
    </location>
</feature>
<keyword evidence="1" id="KW-0175">Coiled coil</keyword>
<accession>A0A9K3D1Y7</accession>
<proteinExistence type="predicted"/>
<evidence type="ECO:0000313" key="4">
    <source>
        <dbReference type="EMBL" id="GIQ86586.1"/>
    </source>
</evidence>